<dbReference type="OrthoDB" id="6400847at2"/>
<name>A0A432WYG4_9GAMM</name>
<protein>
    <submittedName>
        <fullName evidence="1">Uncharacterized protein</fullName>
    </submittedName>
</protein>
<dbReference type="Proteomes" id="UP000286934">
    <property type="component" value="Unassembled WGS sequence"/>
</dbReference>
<evidence type="ECO:0000313" key="2">
    <source>
        <dbReference type="Proteomes" id="UP000286934"/>
    </source>
</evidence>
<gene>
    <name evidence="1" type="ORF">CWE13_03910</name>
</gene>
<proteinExistence type="predicted"/>
<comment type="caution">
    <text evidence="1">The sequence shown here is derived from an EMBL/GenBank/DDBJ whole genome shotgun (WGS) entry which is preliminary data.</text>
</comment>
<dbReference type="AlphaFoldDB" id="A0A432WYG4"/>
<accession>A0A432WYG4</accession>
<keyword evidence="2" id="KW-1185">Reference proteome</keyword>
<reference evidence="2" key="1">
    <citation type="journal article" date="2018" name="Front. Microbiol.">
        <title>Genome-Based Analysis Reveals the Taxonomy and Diversity of the Family Idiomarinaceae.</title>
        <authorList>
            <person name="Liu Y."/>
            <person name="Lai Q."/>
            <person name="Shao Z."/>
        </authorList>
    </citation>
    <scope>NUCLEOTIDE SEQUENCE [LARGE SCALE GENOMIC DNA]</scope>
    <source>
        <strain evidence="2">AIS</strain>
    </source>
</reference>
<evidence type="ECO:0000313" key="1">
    <source>
        <dbReference type="EMBL" id="RUO38786.1"/>
    </source>
</evidence>
<organism evidence="1 2">
    <name type="scientific">Aliidiomarina shirensis</name>
    <dbReference type="NCBI Taxonomy" id="1048642"/>
    <lineage>
        <taxon>Bacteria</taxon>
        <taxon>Pseudomonadati</taxon>
        <taxon>Pseudomonadota</taxon>
        <taxon>Gammaproteobacteria</taxon>
        <taxon>Alteromonadales</taxon>
        <taxon>Idiomarinaceae</taxon>
        <taxon>Aliidiomarina</taxon>
    </lineage>
</organism>
<dbReference type="EMBL" id="PIPP01000001">
    <property type="protein sequence ID" value="RUO38786.1"/>
    <property type="molecule type" value="Genomic_DNA"/>
</dbReference>
<sequence>MKWNSLSATIGALLMLVSAITEEPDVIEPILNKDEVNQHKQLALSLRNQRLLEQKAESRAKQLLFQLQAAEAWAAIQRLGGQVSGAHADEADAADNSNLYVADVNEFYGFRALAIIKRGENWIARIGDNQRVITVKNGSELKPGVRVRIEKDLVELTGKGWKHQISME</sequence>
<dbReference type="RefSeq" id="WP_126806053.1">
    <property type="nucleotide sequence ID" value="NZ_PIPP01000001.1"/>
</dbReference>